<dbReference type="EMBL" id="KV424135">
    <property type="protein sequence ID" value="KZT50929.1"/>
    <property type="molecule type" value="Genomic_DNA"/>
</dbReference>
<organism evidence="2 3">
    <name type="scientific">Calocera cornea HHB12733</name>
    <dbReference type="NCBI Taxonomy" id="1353952"/>
    <lineage>
        <taxon>Eukaryota</taxon>
        <taxon>Fungi</taxon>
        <taxon>Dikarya</taxon>
        <taxon>Basidiomycota</taxon>
        <taxon>Agaricomycotina</taxon>
        <taxon>Dacrymycetes</taxon>
        <taxon>Dacrymycetales</taxon>
        <taxon>Dacrymycetaceae</taxon>
        <taxon>Calocera</taxon>
    </lineage>
</organism>
<accession>A0A165CJW7</accession>
<feature type="compositionally biased region" description="Basic and acidic residues" evidence="1">
    <location>
        <begin position="67"/>
        <end position="88"/>
    </location>
</feature>
<feature type="compositionally biased region" description="Basic residues" evidence="1">
    <location>
        <begin position="99"/>
        <end position="110"/>
    </location>
</feature>
<reference evidence="2 3" key="1">
    <citation type="journal article" date="2016" name="Mol. Biol. Evol.">
        <title>Comparative Genomics of Early-Diverging Mushroom-Forming Fungi Provides Insights into the Origins of Lignocellulose Decay Capabilities.</title>
        <authorList>
            <person name="Nagy L.G."/>
            <person name="Riley R."/>
            <person name="Tritt A."/>
            <person name="Adam C."/>
            <person name="Daum C."/>
            <person name="Floudas D."/>
            <person name="Sun H."/>
            <person name="Yadav J.S."/>
            <person name="Pangilinan J."/>
            <person name="Larsson K.H."/>
            <person name="Matsuura K."/>
            <person name="Barry K."/>
            <person name="Labutti K."/>
            <person name="Kuo R."/>
            <person name="Ohm R.A."/>
            <person name="Bhattacharya S.S."/>
            <person name="Shirouzu T."/>
            <person name="Yoshinaga Y."/>
            <person name="Martin F.M."/>
            <person name="Grigoriev I.V."/>
            <person name="Hibbett D.S."/>
        </authorList>
    </citation>
    <scope>NUCLEOTIDE SEQUENCE [LARGE SCALE GENOMIC DNA]</scope>
    <source>
        <strain evidence="2 3">HHB12733</strain>
    </source>
</reference>
<evidence type="ECO:0000256" key="1">
    <source>
        <dbReference type="SAM" id="MobiDB-lite"/>
    </source>
</evidence>
<feature type="region of interest" description="Disordered" evidence="1">
    <location>
        <begin position="1"/>
        <end position="147"/>
    </location>
</feature>
<dbReference type="AlphaFoldDB" id="A0A165CJW7"/>
<dbReference type="Proteomes" id="UP000076842">
    <property type="component" value="Unassembled WGS sequence"/>
</dbReference>
<sequence length="147" mass="15648">MSLAVPNATSPDTSVPPSPNTLASRLSEYDLPPPSALGGPTPSPGAQSESIADRLSKLNLPPPEAIGKAEKTGRARRNTDDVTEEIAKMDFGIPEGVRLGRHPSMGKRRGEKRESDLPHTTLQVDDKLLPLPESEPSPLTPTTPTQN</sequence>
<keyword evidence="3" id="KW-1185">Reference proteome</keyword>
<proteinExistence type="predicted"/>
<evidence type="ECO:0000313" key="2">
    <source>
        <dbReference type="EMBL" id="KZT50929.1"/>
    </source>
</evidence>
<protein>
    <submittedName>
        <fullName evidence="2">Uncharacterized protein</fullName>
    </submittedName>
</protein>
<gene>
    <name evidence="2" type="ORF">CALCODRAFT_504147</name>
</gene>
<evidence type="ECO:0000313" key="3">
    <source>
        <dbReference type="Proteomes" id="UP000076842"/>
    </source>
</evidence>
<dbReference type="OrthoDB" id="3347293at2759"/>
<dbReference type="InParanoid" id="A0A165CJW7"/>
<name>A0A165CJW7_9BASI</name>